<evidence type="ECO:0000256" key="1">
    <source>
        <dbReference type="ARBA" id="ARBA00023122"/>
    </source>
</evidence>
<keyword evidence="5" id="KW-1185">Reference proteome</keyword>
<proteinExistence type="predicted"/>
<dbReference type="PANTHER" id="PTHR43080:SF2">
    <property type="entry name" value="CBS DOMAIN-CONTAINING PROTEIN"/>
    <property type="match status" value="1"/>
</dbReference>
<dbReference type="EMBL" id="MZXW01000003">
    <property type="protein sequence ID" value="RXT54387.1"/>
    <property type="molecule type" value="Genomic_DNA"/>
</dbReference>
<evidence type="ECO:0000256" key="2">
    <source>
        <dbReference type="PROSITE-ProRule" id="PRU00703"/>
    </source>
</evidence>
<comment type="caution">
    <text evidence="4">The sequence shown here is derived from an EMBL/GenBank/DDBJ whole genome shotgun (WGS) entry which is preliminary data.</text>
</comment>
<dbReference type="Pfam" id="PF00571">
    <property type="entry name" value="CBS"/>
    <property type="match status" value="2"/>
</dbReference>
<dbReference type="GO" id="GO:0016301">
    <property type="term" value="F:kinase activity"/>
    <property type="evidence" value="ECO:0007669"/>
    <property type="project" value="UniProtKB-KW"/>
</dbReference>
<feature type="domain" description="CBS" evidence="3">
    <location>
        <begin position="80"/>
        <end position="137"/>
    </location>
</feature>
<dbReference type="SMART" id="SM00116">
    <property type="entry name" value="CBS"/>
    <property type="match status" value="2"/>
</dbReference>
<evidence type="ECO:0000313" key="5">
    <source>
        <dbReference type="Proteomes" id="UP000290819"/>
    </source>
</evidence>
<dbReference type="CDD" id="cd04623">
    <property type="entry name" value="CBS_pair_bac_euk"/>
    <property type="match status" value="1"/>
</dbReference>
<dbReference type="RefSeq" id="WP_129267258.1">
    <property type="nucleotide sequence ID" value="NZ_MZXW01000003.1"/>
</dbReference>
<dbReference type="PROSITE" id="PS51371">
    <property type="entry name" value="CBS"/>
    <property type="match status" value="2"/>
</dbReference>
<dbReference type="Proteomes" id="UP000290819">
    <property type="component" value="Unassembled WGS sequence"/>
</dbReference>
<feature type="domain" description="CBS" evidence="3">
    <location>
        <begin position="7"/>
        <end position="74"/>
    </location>
</feature>
<keyword evidence="4" id="KW-0808">Transferase</keyword>
<name>A0A4Q1VUE7_9BRAD</name>
<dbReference type="InterPro" id="IPR046342">
    <property type="entry name" value="CBS_dom_sf"/>
</dbReference>
<dbReference type="InterPro" id="IPR051257">
    <property type="entry name" value="Diverse_CBS-Domain"/>
</dbReference>
<keyword evidence="4" id="KW-0418">Kinase</keyword>
<dbReference type="InterPro" id="IPR044725">
    <property type="entry name" value="CBSX3_CBS_dom"/>
</dbReference>
<dbReference type="AlphaFoldDB" id="A0A4Q1VUE7"/>
<accession>A0A4Q1VUE7</accession>
<dbReference type="InterPro" id="IPR000644">
    <property type="entry name" value="CBS_dom"/>
</dbReference>
<organism evidence="4 5">
    <name type="scientific">Bradyrhizobium betae</name>
    <dbReference type="NCBI Taxonomy" id="244734"/>
    <lineage>
        <taxon>Bacteria</taxon>
        <taxon>Pseudomonadati</taxon>
        <taxon>Pseudomonadota</taxon>
        <taxon>Alphaproteobacteria</taxon>
        <taxon>Hyphomicrobiales</taxon>
        <taxon>Nitrobacteraceae</taxon>
        <taxon>Bradyrhizobium</taxon>
    </lineage>
</organism>
<reference evidence="4 5" key="1">
    <citation type="submission" date="2017-03" db="EMBL/GenBank/DDBJ databases">
        <authorList>
            <person name="Safronova V.I."/>
            <person name="Sazanova A.L."/>
            <person name="Chirak E.R."/>
        </authorList>
    </citation>
    <scope>NUCLEOTIDE SEQUENCE [LARGE SCALE GENOMIC DNA]</scope>
    <source>
        <strain evidence="4 5">Opo-243</strain>
    </source>
</reference>
<sequence length="149" mass="16371">MQVGDVLRKKASRVVTVRMNETVAIAAQLMRANKIGALVVKDVVRTECDTAVGMFTERDVVRAVADHGSAGLDLKISKLISPQLICCSLSDTTEHIRHLMNESHMRHLPVIDNYSLIGVISISDITRQRAPTRCDASFDRNSPAGRSET</sequence>
<gene>
    <name evidence="4" type="ORF">B5V03_00100</name>
</gene>
<dbReference type="SUPFAM" id="SSF54631">
    <property type="entry name" value="CBS-domain pair"/>
    <property type="match status" value="1"/>
</dbReference>
<evidence type="ECO:0000259" key="3">
    <source>
        <dbReference type="PROSITE" id="PS51371"/>
    </source>
</evidence>
<keyword evidence="1 2" id="KW-0129">CBS domain</keyword>
<protein>
    <submittedName>
        <fullName evidence="4">Histidine kinase</fullName>
    </submittedName>
</protein>
<evidence type="ECO:0000313" key="4">
    <source>
        <dbReference type="EMBL" id="RXT54387.1"/>
    </source>
</evidence>
<dbReference type="PANTHER" id="PTHR43080">
    <property type="entry name" value="CBS DOMAIN-CONTAINING PROTEIN CBSX3, MITOCHONDRIAL"/>
    <property type="match status" value="1"/>
</dbReference>
<dbReference type="OrthoDB" id="9807125at2"/>
<dbReference type="Gene3D" id="3.10.580.10">
    <property type="entry name" value="CBS-domain"/>
    <property type="match status" value="1"/>
</dbReference>